<protein>
    <submittedName>
        <fullName evidence="2">Uncharacterized protein</fullName>
    </submittedName>
</protein>
<organism evidence="2 3">
    <name type="scientific">Trichosporon asahii var. asahii (strain ATCC 90039 / CBS 2479 / JCM 2466 / KCTC 7840 / NBRC 103889/ NCYC 2677 / UAMH 7654)</name>
    <name type="common">Yeast</name>
    <dbReference type="NCBI Taxonomy" id="1186058"/>
    <lineage>
        <taxon>Eukaryota</taxon>
        <taxon>Fungi</taxon>
        <taxon>Dikarya</taxon>
        <taxon>Basidiomycota</taxon>
        <taxon>Agaricomycotina</taxon>
        <taxon>Tremellomycetes</taxon>
        <taxon>Trichosporonales</taxon>
        <taxon>Trichosporonaceae</taxon>
        <taxon>Trichosporon</taxon>
    </lineage>
</organism>
<accession>J8TJ75</accession>
<dbReference type="VEuPathDB" id="FungiDB:A1Q1_07459"/>
<dbReference type="GeneID" id="25990971"/>
<dbReference type="AlphaFoldDB" id="J8TJ75"/>
<dbReference type="InterPro" id="IPR024079">
    <property type="entry name" value="MetalloPept_cat_dom_sf"/>
</dbReference>
<feature type="chain" id="PRO_5003816666" evidence="1">
    <location>
        <begin position="18"/>
        <end position="289"/>
    </location>
</feature>
<dbReference type="KEGG" id="tasa:A1Q1_07459"/>
<keyword evidence="1" id="KW-0732">Signal</keyword>
<evidence type="ECO:0000313" key="2">
    <source>
        <dbReference type="EMBL" id="EJT53221.1"/>
    </source>
</evidence>
<dbReference type="RefSeq" id="XP_014184260.1">
    <property type="nucleotide sequence ID" value="XM_014328785.1"/>
</dbReference>
<gene>
    <name evidence="2" type="ORF">A1Q1_07459</name>
</gene>
<sequence>MFTLLSLCILAAATARAGDSDHEMQTRPKINPYPPGSLNSRLLAGTPEHDSSVKNWTESATLQDAIPWACYDAVKREGLSPADVEVFTVTYDDCSTPWELCRHKNAERNLPTVTSLHSKIPVRARDLLPYALHLPGPERAYRTSEILVLGGKPDFSAIMHQVGHAIDDNCAFPGKDRRCSDTETWRNAFDRDTYVVDDIARTSQAENFAQIVIHTVVNLNFPGGLASMGATTDGQFSQNLYDDEVKVQTQYCGPYLVANPDDKCDNFRPKREYVSKSTGEKIEDPFKAT</sequence>
<feature type="signal peptide" evidence="1">
    <location>
        <begin position="1"/>
        <end position="17"/>
    </location>
</feature>
<dbReference type="Gene3D" id="3.40.390.10">
    <property type="entry name" value="Collagenase (Catalytic Domain)"/>
    <property type="match status" value="1"/>
</dbReference>
<evidence type="ECO:0000256" key="1">
    <source>
        <dbReference type="SAM" id="SignalP"/>
    </source>
</evidence>
<dbReference type="EMBL" id="ALBS01000005">
    <property type="protein sequence ID" value="EJT53221.1"/>
    <property type="molecule type" value="Genomic_DNA"/>
</dbReference>
<dbReference type="HOGENOM" id="CLU_050729_1_1_1"/>
<dbReference type="OrthoDB" id="2142213at2759"/>
<name>J8TJ75_TRIAS</name>
<proteinExistence type="predicted"/>
<dbReference type="Proteomes" id="UP000002748">
    <property type="component" value="Unassembled WGS sequence"/>
</dbReference>
<dbReference type="GO" id="GO:0008237">
    <property type="term" value="F:metallopeptidase activity"/>
    <property type="evidence" value="ECO:0007669"/>
    <property type="project" value="InterPro"/>
</dbReference>
<comment type="caution">
    <text evidence="2">The sequence shown here is derived from an EMBL/GenBank/DDBJ whole genome shotgun (WGS) entry which is preliminary data.</text>
</comment>
<evidence type="ECO:0000313" key="3">
    <source>
        <dbReference type="Proteomes" id="UP000002748"/>
    </source>
</evidence>
<reference evidence="2 3" key="1">
    <citation type="journal article" date="2012" name="Eukaryot. Cell">
        <title>Draft genome sequence of CBS 2479, the standard type strain of Trichosporon asahii.</title>
        <authorList>
            <person name="Yang R.Y."/>
            <person name="Li H.T."/>
            <person name="Zhu H."/>
            <person name="Zhou G.P."/>
            <person name="Wang M."/>
            <person name="Wang L."/>
        </authorList>
    </citation>
    <scope>NUCLEOTIDE SEQUENCE [LARGE SCALE GENOMIC DNA]</scope>
    <source>
        <strain evidence="3">ATCC 90039 / CBS 2479 / JCM 2466 / KCTC 7840 / NCYC 2677 / UAMH 7654</strain>
    </source>
</reference>